<sequence length="383" mass="44664">MDIDMNEFIPASILERMPKRILPSLLEQLDREDLKSVTTLSKRIRRKFLPTLLREVFFSGSATQIAYQLVSFLKEKREPTSGPVYEYVETVTFRLIQDDGEGEIPSLPGAFGILGDFCRRATQLQNVLLFFAQSSRLQKASFVNLVGDTCSWTPLKTLSLDHADLMTVNAMTRGCKPQTLESVYITMRCRSEKYDMLRNRHPQLKRLWIVCRYRMEQGELYNNAAWDILPAISQDFKQLEWLILSEVFTKEEYFLRCHFVSRRDLTKLLRAVDNITSKLNEMPKLVRFAFPLDQDTMCNRLMREDWTSSTREPLSHEQVAAWYTRLILHISRAVPQLEQICITHDYPFFFRGSKKPGEGEMTVTECNMSELNRDFEFPGGLLH</sequence>
<reference evidence="1" key="1">
    <citation type="submission" date="2019-05" db="EMBL/GenBank/DDBJ databases">
        <authorList>
            <person name="Piombo E."/>
        </authorList>
    </citation>
    <scope>NUCLEOTIDE SEQUENCE</scope>
    <source>
        <strain evidence="1">C2S</strain>
    </source>
</reference>
<gene>
    <name evidence="1" type="ORF">C2S_8175</name>
</gene>
<comment type="caution">
    <text evidence="1">The sequence shown here is derived from an EMBL/GenBank/DDBJ whole genome shotgun (WGS) entry which is preliminary data.</text>
</comment>
<evidence type="ECO:0000313" key="1">
    <source>
        <dbReference type="EMBL" id="VTT70900.1"/>
    </source>
</evidence>
<organism evidence="1 2">
    <name type="scientific">Fusarium fujikuroi</name>
    <name type="common">Bakanae and foot rot disease fungus</name>
    <name type="synonym">Gibberella fujikuroi</name>
    <dbReference type="NCBI Taxonomy" id="5127"/>
    <lineage>
        <taxon>Eukaryota</taxon>
        <taxon>Fungi</taxon>
        <taxon>Dikarya</taxon>
        <taxon>Ascomycota</taxon>
        <taxon>Pezizomycotina</taxon>
        <taxon>Sordariomycetes</taxon>
        <taxon>Hypocreomycetidae</taxon>
        <taxon>Hypocreales</taxon>
        <taxon>Nectriaceae</taxon>
        <taxon>Fusarium</taxon>
        <taxon>Fusarium fujikuroi species complex</taxon>
    </lineage>
</organism>
<name>A0A2H3SF75_FUSFU</name>
<proteinExistence type="predicted"/>
<dbReference type="AlphaFoldDB" id="A0A2H3SF75"/>
<dbReference type="EMBL" id="CABFJX010000312">
    <property type="protein sequence ID" value="VTT70900.1"/>
    <property type="molecule type" value="Genomic_DNA"/>
</dbReference>
<dbReference type="PROSITE" id="PS50181">
    <property type="entry name" value="FBOX"/>
    <property type="match status" value="1"/>
</dbReference>
<dbReference type="InterPro" id="IPR001810">
    <property type="entry name" value="F-box_dom"/>
</dbReference>
<evidence type="ECO:0000313" key="2">
    <source>
        <dbReference type="Proteomes" id="UP000760494"/>
    </source>
</evidence>
<dbReference type="OrthoDB" id="5046458at2759"/>
<dbReference type="Proteomes" id="UP000760494">
    <property type="component" value="Unassembled WGS sequence"/>
</dbReference>
<accession>A0A2H3SF75</accession>
<protein>
    <submittedName>
        <fullName evidence="1">Uncharacterized protein</fullName>
    </submittedName>
</protein>